<evidence type="ECO:0000313" key="3">
    <source>
        <dbReference type="Proteomes" id="UP000299102"/>
    </source>
</evidence>
<dbReference type="Proteomes" id="UP000299102">
    <property type="component" value="Unassembled WGS sequence"/>
</dbReference>
<gene>
    <name evidence="2" type="ORF">EVAR_19422_1</name>
</gene>
<accession>A0A4C1TRK9</accession>
<dbReference type="AlphaFoldDB" id="A0A4C1TRK9"/>
<name>A0A4C1TRK9_EUMVA</name>
<comment type="caution">
    <text evidence="2">The sequence shown here is derived from an EMBL/GenBank/DDBJ whole genome shotgun (WGS) entry which is preliminary data.</text>
</comment>
<proteinExistence type="predicted"/>
<organism evidence="2 3">
    <name type="scientific">Eumeta variegata</name>
    <name type="common">Bagworm moth</name>
    <name type="synonym">Eumeta japonica</name>
    <dbReference type="NCBI Taxonomy" id="151549"/>
    <lineage>
        <taxon>Eukaryota</taxon>
        <taxon>Metazoa</taxon>
        <taxon>Ecdysozoa</taxon>
        <taxon>Arthropoda</taxon>
        <taxon>Hexapoda</taxon>
        <taxon>Insecta</taxon>
        <taxon>Pterygota</taxon>
        <taxon>Neoptera</taxon>
        <taxon>Endopterygota</taxon>
        <taxon>Lepidoptera</taxon>
        <taxon>Glossata</taxon>
        <taxon>Ditrysia</taxon>
        <taxon>Tineoidea</taxon>
        <taxon>Psychidae</taxon>
        <taxon>Oiketicinae</taxon>
        <taxon>Eumeta</taxon>
    </lineage>
</organism>
<feature type="compositionally biased region" description="Basic and acidic residues" evidence="1">
    <location>
        <begin position="25"/>
        <end position="42"/>
    </location>
</feature>
<sequence>MRNPTPTQAAGKELVTLLRFLPVGRARERERKPDRKRERDMWEVETGQQQEGGKAKEKKLVKKGEELKSARRARSQPYECDVGTRRARVPRGRAPPAAYAVPVDSSL</sequence>
<keyword evidence="3" id="KW-1185">Reference proteome</keyword>
<reference evidence="2 3" key="1">
    <citation type="journal article" date="2019" name="Commun. Biol.">
        <title>The bagworm genome reveals a unique fibroin gene that provides high tensile strength.</title>
        <authorList>
            <person name="Kono N."/>
            <person name="Nakamura H."/>
            <person name="Ohtoshi R."/>
            <person name="Tomita M."/>
            <person name="Numata K."/>
            <person name="Arakawa K."/>
        </authorList>
    </citation>
    <scope>NUCLEOTIDE SEQUENCE [LARGE SCALE GENOMIC DNA]</scope>
</reference>
<protein>
    <submittedName>
        <fullName evidence="2">Uncharacterized protein</fullName>
    </submittedName>
</protein>
<evidence type="ECO:0000256" key="1">
    <source>
        <dbReference type="SAM" id="MobiDB-lite"/>
    </source>
</evidence>
<feature type="region of interest" description="Disordered" evidence="1">
    <location>
        <begin position="25"/>
        <end position="107"/>
    </location>
</feature>
<evidence type="ECO:0000313" key="2">
    <source>
        <dbReference type="EMBL" id="GBP16632.1"/>
    </source>
</evidence>
<feature type="compositionally biased region" description="Low complexity" evidence="1">
    <location>
        <begin position="92"/>
        <end position="107"/>
    </location>
</feature>
<dbReference type="EMBL" id="BGZK01000080">
    <property type="protein sequence ID" value="GBP16632.1"/>
    <property type="molecule type" value="Genomic_DNA"/>
</dbReference>